<dbReference type="Pfam" id="PF02325">
    <property type="entry name" value="CCB3_YggT"/>
    <property type="match status" value="1"/>
</dbReference>
<comment type="caution">
    <text evidence="2">The sequence shown here is derived from an EMBL/GenBank/DDBJ whole genome shotgun (WGS) entry which is preliminary data.</text>
</comment>
<keyword evidence="1" id="KW-0472">Membrane</keyword>
<evidence type="ECO:0000313" key="2">
    <source>
        <dbReference type="EMBL" id="TXN30687.1"/>
    </source>
</evidence>
<dbReference type="RefSeq" id="WP_147783369.1">
    <property type="nucleotide sequence ID" value="NZ_VRMG01000006.1"/>
</dbReference>
<reference evidence="2 3" key="1">
    <citation type="submission" date="2019-08" db="EMBL/GenBank/DDBJ databases">
        <title>Bacterial whole genome sequence for Glaciihabitans sp. CHu50b-6-2.</title>
        <authorList>
            <person name="Jin L."/>
        </authorList>
    </citation>
    <scope>NUCLEOTIDE SEQUENCE [LARGE SCALE GENOMIC DNA]</scope>
    <source>
        <strain evidence="2 3">CHu50b-6-2</strain>
    </source>
</reference>
<dbReference type="AlphaFoldDB" id="A0A5C8UQF2"/>
<keyword evidence="3" id="KW-1185">Reference proteome</keyword>
<gene>
    <name evidence="2" type="ORF">FVP33_09255</name>
</gene>
<feature type="transmembrane region" description="Helical" evidence="1">
    <location>
        <begin position="74"/>
        <end position="97"/>
    </location>
</feature>
<accession>A0A5C8UQF2</accession>
<proteinExistence type="predicted"/>
<evidence type="ECO:0000256" key="1">
    <source>
        <dbReference type="SAM" id="Phobius"/>
    </source>
</evidence>
<keyword evidence="1" id="KW-1133">Transmembrane helix</keyword>
<dbReference type="Proteomes" id="UP000321379">
    <property type="component" value="Unassembled WGS sequence"/>
</dbReference>
<sequence length="101" mass="11251">MFVLSLIATLVYALLLIYSFVLWGRLALDVARTFLPSWRPKGAGLVIAEFVFSATDPPIKAVRRLVRPIRIGGIALDLSWSIVMLAVIILIYVVQVIRTLV</sequence>
<dbReference type="EMBL" id="VRMG01000006">
    <property type="protein sequence ID" value="TXN30687.1"/>
    <property type="molecule type" value="Genomic_DNA"/>
</dbReference>
<keyword evidence="1" id="KW-0812">Transmembrane</keyword>
<dbReference type="InterPro" id="IPR003425">
    <property type="entry name" value="CCB3/YggT"/>
</dbReference>
<evidence type="ECO:0000313" key="3">
    <source>
        <dbReference type="Proteomes" id="UP000321379"/>
    </source>
</evidence>
<dbReference type="GO" id="GO:0016020">
    <property type="term" value="C:membrane"/>
    <property type="evidence" value="ECO:0007669"/>
    <property type="project" value="InterPro"/>
</dbReference>
<name>A0A5C8UQF2_9MICO</name>
<organism evidence="2 3">
    <name type="scientific">Lacisediminihabitans profunda</name>
    <dbReference type="NCBI Taxonomy" id="2594790"/>
    <lineage>
        <taxon>Bacteria</taxon>
        <taxon>Bacillati</taxon>
        <taxon>Actinomycetota</taxon>
        <taxon>Actinomycetes</taxon>
        <taxon>Micrococcales</taxon>
        <taxon>Microbacteriaceae</taxon>
        <taxon>Lacisediminihabitans</taxon>
    </lineage>
</organism>
<protein>
    <submittedName>
        <fullName evidence="2">YggT family protein</fullName>
    </submittedName>
</protein>